<evidence type="ECO:0000256" key="1">
    <source>
        <dbReference type="ARBA" id="ARBA00004414"/>
    </source>
</evidence>
<evidence type="ECO:0000259" key="10">
    <source>
        <dbReference type="PROSITE" id="PS51837"/>
    </source>
</evidence>
<dbReference type="InterPro" id="IPR037519">
    <property type="entry name" value="LITAF_fam"/>
</dbReference>
<sequence length="140" mass="15383">MDNHNSPPPPYSEAPPLTVKGSIPDPSVTFPPPPQFPSPPYPPQPPTQQPQPRIITARTPPFGPFPVEMDCPYCQNHIVTHTTNIAGALPWIILVVCAVLGFFLLIPWCLCCLPFCIDSCLDVLHTCPSCKRAVGRFSRL</sequence>
<evidence type="ECO:0000256" key="8">
    <source>
        <dbReference type="SAM" id="MobiDB-lite"/>
    </source>
</evidence>
<evidence type="ECO:0000256" key="3">
    <source>
        <dbReference type="ARBA" id="ARBA00004630"/>
    </source>
</evidence>
<reference evidence="12" key="1">
    <citation type="submission" date="2022-11" db="UniProtKB">
        <authorList>
            <consortium name="WormBaseParasite"/>
        </authorList>
    </citation>
    <scope>IDENTIFICATION</scope>
</reference>
<feature type="compositionally biased region" description="Pro residues" evidence="8">
    <location>
        <begin position="29"/>
        <end position="49"/>
    </location>
</feature>
<keyword evidence="11" id="KW-1185">Reference proteome</keyword>
<accession>A0A914CAC7</accession>
<comment type="subcellular location">
    <subcellularLocation>
        <location evidence="2">Endosome membrane</location>
        <topology evidence="2">Peripheral membrane protein</topology>
    </subcellularLocation>
    <subcellularLocation>
        <location evidence="1">Late endosome membrane</location>
    </subcellularLocation>
    <subcellularLocation>
        <location evidence="3">Lysosome membrane</location>
        <topology evidence="3">Peripheral membrane protein</topology>
        <orientation evidence="3">Cytoplasmic side</orientation>
    </subcellularLocation>
</comment>
<dbReference type="GO" id="GO:0005765">
    <property type="term" value="C:lysosomal membrane"/>
    <property type="evidence" value="ECO:0007669"/>
    <property type="project" value="UniProtKB-SubCell"/>
</dbReference>
<dbReference type="AlphaFoldDB" id="A0A914CAC7"/>
<evidence type="ECO:0000256" key="4">
    <source>
        <dbReference type="ARBA" id="ARBA00005975"/>
    </source>
</evidence>
<dbReference type="InterPro" id="IPR006629">
    <property type="entry name" value="LITAF"/>
</dbReference>
<dbReference type="PANTHER" id="PTHR23292:SF6">
    <property type="entry name" value="FI16602P1-RELATED"/>
    <property type="match status" value="1"/>
</dbReference>
<comment type="similarity">
    <text evidence="4">Belongs to the CDIP1/LITAF family.</text>
</comment>
<keyword evidence="9" id="KW-1133">Transmembrane helix</keyword>
<dbReference type="PROSITE" id="PS51837">
    <property type="entry name" value="LITAF"/>
    <property type="match status" value="1"/>
</dbReference>
<evidence type="ECO:0000313" key="12">
    <source>
        <dbReference type="WBParaSite" id="ACRNAN_Path_607.g2260.t1"/>
    </source>
</evidence>
<evidence type="ECO:0000313" key="11">
    <source>
        <dbReference type="Proteomes" id="UP000887540"/>
    </source>
</evidence>
<evidence type="ECO:0000256" key="9">
    <source>
        <dbReference type="SAM" id="Phobius"/>
    </source>
</evidence>
<organism evidence="11 12">
    <name type="scientific">Acrobeloides nanus</name>
    <dbReference type="NCBI Taxonomy" id="290746"/>
    <lineage>
        <taxon>Eukaryota</taxon>
        <taxon>Metazoa</taxon>
        <taxon>Ecdysozoa</taxon>
        <taxon>Nematoda</taxon>
        <taxon>Chromadorea</taxon>
        <taxon>Rhabditida</taxon>
        <taxon>Tylenchina</taxon>
        <taxon>Cephalobomorpha</taxon>
        <taxon>Cephaloboidea</taxon>
        <taxon>Cephalobidae</taxon>
        <taxon>Acrobeloides</taxon>
    </lineage>
</organism>
<keyword evidence="7 9" id="KW-0472">Membrane</keyword>
<dbReference type="Proteomes" id="UP000887540">
    <property type="component" value="Unplaced"/>
</dbReference>
<keyword evidence="5" id="KW-0479">Metal-binding</keyword>
<feature type="domain" description="LITAF" evidence="10">
    <location>
        <begin position="51"/>
        <end position="139"/>
    </location>
</feature>
<evidence type="ECO:0000256" key="2">
    <source>
        <dbReference type="ARBA" id="ARBA00004481"/>
    </source>
</evidence>
<evidence type="ECO:0000256" key="5">
    <source>
        <dbReference type="ARBA" id="ARBA00022723"/>
    </source>
</evidence>
<name>A0A914CAC7_9BILA</name>
<dbReference type="Pfam" id="PF10601">
    <property type="entry name" value="zf-LITAF-like"/>
    <property type="match status" value="1"/>
</dbReference>
<evidence type="ECO:0000256" key="6">
    <source>
        <dbReference type="ARBA" id="ARBA00022833"/>
    </source>
</evidence>
<dbReference type="GO" id="GO:0031902">
    <property type="term" value="C:late endosome membrane"/>
    <property type="evidence" value="ECO:0007669"/>
    <property type="project" value="UniProtKB-SubCell"/>
</dbReference>
<feature type="region of interest" description="Disordered" evidence="8">
    <location>
        <begin position="1"/>
        <end position="61"/>
    </location>
</feature>
<feature type="compositionally biased region" description="Pro residues" evidence="8">
    <location>
        <begin position="1"/>
        <end position="13"/>
    </location>
</feature>
<dbReference type="GO" id="GO:0008270">
    <property type="term" value="F:zinc ion binding"/>
    <property type="evidence" value="ECO:0007669"/>
    <property type="project" value="TreeGrafter"/>
</dbReference>
<keyword evidence="6" id="KW-0862">Zinc</keyword>
<dbReference type="SMART" id="SM00714">
    <property type="entry name" value="LITAF"/>
    <property type="match status" value="1"/>
</dbReference>
<evidence type="ECO:0000256" key="7">
    <source>
        <dbReference type="ARBA" id="ARBA00023136"/>
    </source>
</evidence>
<feature type="transmembrane region" description="Helical" evidence="9">
    <location>
        <begin position="88"/>
        <end position="108"/>
    </location>
</feature>
<dbReference type="WBParaSite" id="ACRNAN_Path_607.g2260.t1">
    <property type="protein sequence ID" value="ACRNAN_Path_607.g2260.t1"/>
    <property type="gene ID" value="ACRNAN_Path_607.g2260"/>
</dbReference>
<proteinExistence type="inferred from homology"/>
<keyword evidence="9" id="KW-0812">Transmembrane</keyword>
<protein>
    <submittedName>
        <fullName evidence="12">LITAF domain-containing protein</fullName>
    </submittedName>
</protein>
<dbReference type="PANTHER" id="PTHR23292">
    <property type="entry name" value="LIPOPOLYSACCHARIDE-INDUCED TUMOR NECROSIS FACTOR-ALPHA FACTOR"/>
    <property type="match status" value="1"/>
</dbReference>